<feature type="transmembrane region" description="Helical" evidence="6">
    <location>
        <begin position="297"/>
        <end position="314"/>
    </location>
</feature>
<organism evidence="7 8">
    <name type="scientific">Skermanella aerolata</name>
    <dbReference type="NCBI Taxonomy" id="393310"/>
    <lineage>
        <taxon>Bacteria</taxon>
        <taxon>Pseudomonadati</taxon>
        <taxon>Pseudomonadota</taxon>
        <taxon>Alphaproteobacteria</taxon>
        <taxon>Rhodospirillales</taxon>
        <taxon>Azospirillaceae</taxon>
        <taxon>Skermanella</taxon>
    </lineage>
</organism>
<feature type="transmembrane region" description="Helical" evidence="6">
    <location>
        <begin position="270"/>
        <end position="291"/>
    </location>
</feature>
<dbReference type="PANTHER" id="PTHR32196">
    <property type="entry name" value="ABC TRANSPORTER PERMEASE PROTEIN YPHD-RELATED-RELATED"/>
    <property type="match status" value="1"/>
</dbReference>
<dbReference type="AlphaFoldDB" id="A0A512DXP9"/>
<accession>A0A512DXP9</accession>
<evidence type="ECO:0000256" key="2">
    <source>
        <dbReference type="ARBA" id="ARBA00022475"/>
    </source>
</evidence>
<evidence type="ECO:0000256" key="1">
    <source>
        <dbReference type="ARBA" id="ARBA00004651"/>
    </source>
</evidence>
<gene>
    <name evidence="7" type="ORF">SAE02_53930</name>
</gene>
<evidence type="ECO:0000256" key="5">
    <source>
        <dbReference type="ARBA" id="ARBA00023136"/>
    </source>
</evidence>
<feature type="transmembrane region" description="Helical" evidence="6">
    <location>
        <begin position="75"/>
        <end position="94"/>
    </location>
</feature>
<feature type="transmembrane region" description="Helical" evidence="6">
    <location>
        <begin position="43"/>
        <end position="63"/>
    </location>
</feature>
<feature type="transmembrane region" description="Helical" evidence="6">
    <location>
        <begin position="126"/>
        <end position="145"/>
    </location>
</feature>
<evidence type="ECO:0000256" key="4">
    <source>
        <dbReference type="ARBA" id="ARBA00022989"/>
    </source>
</evidence>
<name>A0A512DXP9_9PROT</name>
<evidence type="ECO:0000256" key="6">
    <source>
        <dbReference type="SAM" id="Phobius"/>
    </source>
</evidence>
<feature type="transmembrane region" description="Helical" evidence="6">
    <location>
        <begin position="165"/>
        <end position="184"/>
    </location>
</feature>
<keyword evidence="5 6" id="KW-0472">Membrane</keyword>
<dbReference type="GO" id="GO:0005886">
    <property type="term" value="C:plasma membrane"/>
    <property type="evidence" value="ECO:0007669"/>
    <property type="project" value="UniProtKB-SubCell"/>
</dbReference>
<comment type="caution">
    <text evidence="7">The sequence shown here is derived from an EMBL/GenBank/DDBJ whole genome shotgun (WGS) entry which is preliminary data.</text>
</comment>
<sequence length="320" mass="33246">MTAASLNARGPARFDAVRLLRMLLPAIALSLMLAVIFSQQPRAMSYVGLTLLLNLAVPVILATLSQLCIIAINDLDLSIGSFVGLCACIAATLLKDTPLLGVAALVAAVGVYGLVGALIHWRALPSIVVTLGLSFIWMGLAVLILPTPGGRAPEFLTTVMKWKPAFVPLPILYAVILGLGMHLLMRSSLGTILRGAGGNPKALANAGWSLLRARVTLYLMAGTLGALSGLALVGLTTSGDANMALRYTLLSIAGVILGGGEFTGGRVNPVGAVLGAMTLTLAGSFLTFMHIPPDWQIGAQGAILIIVLALRAVLNRAEER</sequence>
<keyword evidence="3 6" id="KW-0812">Transmembrane</keyword>
<dbReference type="EMBL" id="BJYZ01000026">
    <property type="protein sequence ID" value="GEO41245.1"/>
    <property type="molecule type" value="Genomic_DNA"/>
</dbReference>
<dbReference type="GO" id="GO:0022857">
    <property type="term" value="F:transmembrane transporter activity"/>
    <property type="evidence" value="ECO:0007669"/>
    <property type="project" value="InterPro"/>
</dbReference>
<feature type="transmembrane region" description="Helical" evidence="6">
    <location>
        <begin position="244"/>
        <end position="263"/>
    </location>
</feature>
<reference evidence="7 8" key="1">
    <citation type="submission" date="2019-07" db="EMBL/GenBank/DDBJ databases">
        <title>Whole genome shotgun sequence of Skermanella aerolata NBRC 106429.</title>
        <authorList>
            <person name="Hosoyama A."/>
            <person name="Uohara A."/>
            <person name="Ohji S."/>
            <person name="Ichikawa N."/>
        </authorList>
    </citation>
    <scope>NUCLEOTIDE SEQUENCE [LARGE SCALE GENOMIC DNA]</scope>
    <source>
        <strain evidence="7 8">NBRC 106429</strain>
    </source>
</reference>
<feature type="transmembrane region" description="Helical" evidence="6">
    <location>
        <begin position="217"/>
        <end position="238"/>
    </location>
</feature>
<feature type="transmembrane region" description="Helical" evidence="6">
    <location>
        <begin position="100"/>
        <end position="119"/>
    </location>
</feature>
<dbReference type="CDD" id="cd06579">
    <property type="entry name" value="TM_PBP1_transp_AraH_like"/>
    <property type="match status" value="1"/>
</dbReference>
<comment type="subcellular location">
    <subcellularLocation>
        <location evidence="1">Cell membrane</location>
        <topology evidence="1">Multi-pass membrane protein</topology>
    </subcellularLocation>
</comment>
<dbReference type="Pfam" id="PF02653">
    <property type="entry name" value="BPD_transp_2"/>
    <property type="match status" value="1"/>
</dbReference>
<evidence type="ECO:0000313" key="8">
    <source>
        <dbReference type="Proteomes" id="UP000321523"/>
    </source>
</evidence>
<keyword evidence="8" id="KW-1185">Reference proteome</keyword>
<evidence type="ECO:0000256" key="3">
    <source>
        <dbReference type="ARBA" id="ARBA00022692"/>
    </source>
</evidence>
<dbReference type="OrthoDB" id="8456542at2"/>
<feature type="transmembrane region" description="Helical" evidence="6">
    <location>
        <begin position="19"/>
        <end position="37"/>
    </location>
</feature>
<proteinExistence type="predicted"/>
<keyword evidence="4 6" id="KW-1133">Transmembrane helix</keyword>
<protein>
    <submittedName>
        <fullName evidence="7">ABC transporter permease</fullName>
    </submittedName>
</protein>
<keyword evidence="2" id="KW-1003">Cell membrane</keyword>
<dbReference type="RefSeq" id="WP_044434197.1">
    <property type="nucleotide sequence ID" value="NZ_BJYZ01000026.1"/>
</dbReference>
<evidence type="ECO:0000313" key="7">
    <source>
        <dbReference type="EMBL" id="GEO41245.1"/>
    </source>
</evidence>
<dbReference type="Proteomes" id="UP000321523">
    <property type="component" value="Unassembled WGS sequence"/>
</dbReference>
<dbReference type="InterPro" id="IPR001851">
    <property type="entry name" value="ABC_transp_permease"/>
</dbReference>